<sequence length="191" mass="21650">MASPLRDAMLSRAADFSRATSSVPIVYLGVSGSVSYEPSEGDDIDLFTVTERDALWFTLLVLLVKRRLIGDRDLCISFVMDRAFASSYLSGDLGPLERRDLEHLVRLRGTDPSRIGSGRGGVASPAMVFLSALTYPWLAAFLFIKGCAVDKSVRRRFGEERGFRVRLSWRYYILDTVKYQRMRERAWEGQH</sequence>
<evidence type="ECO:0000313" key="2">
    <source>
        <dbReference type="EMBL" id="GGM72517.1"/>
    </source>
</evidence>
<protein>
    <recommendedName>
        <fullName evidence="4">Nucleotidyltransferase</fullName>
    </recommendedName>
</protein>
<dbReference type="Proteomes" id="UP000632195">
    <property type="component" value="Unassembled WGS sequence"/>
</dbReference>
<reference evidence="2" key="2">
    <citation type="submission" date="2022-09" db="EMBL/GenBank/DDBJ databases">
        <authorList>
            <person name="Sun Q."/>
            <person name="Ohkuma M."/>
        </authorList>
    </citation>
    <scope>NUCLEOTIDE SEQUENCE</scope>
    <source>
        <strain evidence="2">JCM 13583</strain>
    </source>
</reference>
<reference evidence="2" key="1">
    <citation type="journal article" date="2014" name="Int. J. Syst. Evol. Microbiol.">
        <title>Complete genome sequence of Corynebacterium casei LMG S-19264T (=DSM 44701T), isolated from a smear-ripened cheese.</title>
        <authorList>
            <consortium name="US DOE Joint Genome Institute (JGI-PGF)"/>
            <person name="Walter F."/>
            <person name="Albersmeier A."/>
            <person name="Kalinowski J."/>
            <person name="Ruckert C."/>
        </authorList>
    </citation>
    <scope>NUCLEOTIDE SEQUENCE</scope>
    <source>
        <strain evidence="2">JCM 13583</strain>
    </source>
</reference>
<keyword evidence="3" id="KW-1185">Reference proteome</keyword>
<name>A0AA37BR03_9ARCH</name>
<dbReference type="AlphaFoldDB" id="A0AA37BR03"/>
<organism evidence="2 3">
    <name type="scientific">Thermogymnomonas acidicola</name>
    <dbReference type="NCBI Taxonomy" id="399579"/>
    <lineage>
        <taxon>Archaea</taxon>
        <taxon>Methanobacteriati</taxon>
        <taxon>Thermoplasmatota</taxon>
        <taxon>Thermoplasmata</taxon>
        <taxon>Thermoplasmatales</taxon>
        <taxon>Thermogymnomonas</taxon>
    </lineage>
</organism>
<keyword evidence="1" id="KW-0812">Transmembrane</keyword>
<accession>A0AA37BR03</accession>
<proteinExistence type="predicted"/>
<keyword evidence="1" id="KW-0472">Membrane</keyword>
<evidence type="ECO:0000313" key="3">
    <source>
        <dbReference type="Proteomes" id="UP000632195"/>
    </source>
</evidence>
<dbReference type="EMBL" id="BMNY01000001">
    <property type="protein sequence ID" value="GGM72517.1"/>
    <property type="molecule type" value="Genomic_DNA"/>
</dbReference>
<evidence type="ECO:0008006" key="4">
    <source>
        <dbReference type="Google" id="ProtNLM"/>
    </source>
</evidence>
<gene>
    <name evidence="2" type="ORF">GCM10007108_08290</name>
</gene>
<comment type="caution">
    <text evidence="2">The sequence shown here is derived from an EMBL/GenBank/DDBJ whole genome shotgun (WGS) entry which is preliminary data.</text>
</comment>
<evidence type="ECO:0000256" key="1">
    <source>
        <dbReference type="SAM" id="Phobius"/>
    </source>
</evidence>
<feature type="transmembrane region" description="Helical" evidence="1">
    <location>
        <begin position="122"/>
        <end position="144"/>
    </location>
</feature>
<dbReference type="RefSeq" id="WP_188680559.1">
    <property type="nucleotide sequence ID" value="NZ_BMNY01000001.1"/>
</dbReference>
<keyword evidence="1" id="KW-1133">Transmembrane helix</keyword>